<dbReference type="PROSITE" id="PS01117">
    <property type="entry name" value="HTH_MARR_1"/>
    <property type="match status" value="1"/>
</dbReference>
<proteinExistence type="predicted"/>
<dbReference type="PANTHER" id="PTHR35790">
    <property type="entry name" value="HTH-TYPE TRANSCRIPTIONAL REGULATOR PCHR"/>
    <property type="match status" value="1"/>
</dbReference>
<dbReference type="InterPro" id="IPR052067">
    <property type="entry name" value="Metal_resp_HTH_trans_reg"/>
</dbReference>
<reference evidence="5 6" key="1">
    <citation type="submission" date="2018-07" db="EMBL/GenBank/DDBJ databases">
        <title>Genomic Encyclopedia of Type Strains, Phase IV (KMG-IV): sequencing the most valuable type-strain genomes for metagenomic binning, comparative biology and taxonomic classification.</title>
        <authorList>
            <person name="Goeker M."/>
        </authorList>
    </citation>
    <scope>NUCLEOTIDE SEQUENCE [LARGE SCALE GENOMIC DNA]</scope>
    <source>
        <strain evidence="5 6">DSM 26407</strain>
    </source>
</reference>
<protein>
    <submittedName>
        <fullName evidence="5">MarR family transcriptional regulator</fullName>
    </submittedName>
</protein>
<dbReference type="PANTHER" id="PTHR35790:SF4">
    <property type="entry name" value="HTH-TYPE TRANSCRIPTIONAL REGULATOR PCHR"/>
    <property type="match status" value="1"/>
</dbReference>
<keyword evidence="2" id="KW-0238">DNA-binding</keyword>
<dbReference type="PROSITE" id="PS50995">
    <property type="entry name" value="HTH_MARR_2"/>
    <property type="match status" value="1"/>
</dbReference>
<feature type="domain" description="HTH marR-type" evidence="4">
    <location>
        <begin position="21"/>
        <end position="154"/>
    </location>
</feature>
<dbReference type="GO" id="GO:0003677">
    <property type="term" value="F:DNA binding"/>
    <property type="evidence" value="ECO:0007669"/>
    <property type="project" value="UniProtKB-KW"/>
</dbReference>
<sequence length="163" mass="18180">MAATPDSPATAPDDEPRVELERFLPYRISVLSLAVSQSIARLYSERFGISIPEWRAIAVLGNYQPLTANEICERTSMDKVQVSRAVGRLVGAGLLLRQTDRNDRRRANLRLSARGLRIYRDIVPLAKACEARLLSALTPAEQSELDRLLHKLQARARDLCGEA</sequence>
<keyword evidence="3" id="KW-0804">Transcription</keyword>
<dbReference type="AlphaFoldDB" id="A0A369CAZ3"/>
<keyword evidence="6" id="KW-1185">Reference proteome</keyword>
<evidence type="ECO:0000259" key="4">
    <source>
        <dbReference type="PROSITE" id="PS50995"/>
    </source>
</evidence>
<comment type="caution">
    <text evidence="5">The sequence shown here is derived from an EMBL/GenBank/DDBJ whole genome shotgun (WGS) entry which is preliminary data.</text>
</comment>
<dbReference type="InterPro" id="IPR036388">
    <property type="entry name" value="WH-like_DNA-bd_sf"/>
</dbReference>
<evidence type="ECO:0000256" key="2">
    <source>
        <dbReference type="ARBA" id="ARBA00023125"/>
    </source>
</evidence>
<dbReference type="InterPro" id="IPR000835">
    <property type="entry name" value="HTH_MarR-typ"/>
</dbReference>
<dbReference type="InterPro" id="IPR036390">
    <property type="entry name" value="WH_DNA-bd_sf"/>
</dbReference>
<dbReference type="Gene3D" id="1.10.10.10">
    <property type="entry name" value="Winged helix-like DNA-binding domain superfamily/Winged helix DNA-binding domain"/>
    <property type="match status" value="1"/>
</dbReference>
<dbReference type="GO" id="GO:0003700">
    <property type="term" value="F:DNA-binding transcription factor activity"/>
    <property type="evidence" value="ECO:0007669"/>
    <property type="project" value="InterPro"/>
</dbReference>
<gene>
    <name evidence="5" type="ORF">DFQ59_105107</name>
</gene>
<dbReference type="Proteomes" id="UP000252707">
    <property type="component" value="Unassembled WGS sequence"/>
</dbReference>
<accession>A0A369CAZ3</accession>
<evidence type="ECO:0000313" key="5">
    <source>
        <dbReference type="EMBL" id="RCX30275.1"/>
    </source>
</evidence>
<dbReference type="EMBL" id="QPJY01000005">
    <property type="protein sequence ID" value="RCX30275.1"/>
    <property type="molecule type" value="Genomic_DNA"/>
</dbReference>
<keyword evidence="1" id="KW-0805">Transcription regulation</keyword>
<organism evidence="5 6">
    <name type="scientific">Thioalbus denitrificans</name>
    <dbReference type="NCBI Taxonomy" id="547122"/>
    <lineage>
        <taxon>Bacteria</taxon>
        <taxon>Pseudomonadati</taxon>
        <taxon>Pseudomonadota</taxon>
        <taxon>Gammaproteobacteria</taxon>
        <taxon>Chromatiales</taxon>
        <taxon>Ectothiorhodospiraceae</taxon>
        <taxon>Thioalbus</taxon>
    </lineage>
</organism>
<dbReference type="InterPro" id="IPR023187">
    <property type="entry name" value="Tscrpt_reg_MarR-type_CS"/>
</dbReference>
<dbReference type="SUPFAM" id="SSF46785">
    <property type="entry name" value="Winged helix' DNA-binding domain"/>
    <property type="match status" value="1"/>
</dbReference>
<evidence type="ECO:0000256" key="1">
    <source>
        <dbReference type="ARBA" id="ARBA00023015"/>
    </source>
</evidence>
<dbReference type="Pfam" id="PF12802">
    <property type="entry name" value="MarR_2"/>
    <property type="match status" value="1"/>
</dbReference>
<dbReference type="SMART" id="SM00347">
    <property type="entry name" value="HTH_MARR"/>
    <property type="match status" value="1"/>
</dbReference>
<evidence type="ECO:0000256" key="3">
    <source>
        <dbReference type="ARBA" id="ARBA00023163"/>
    </source>
</evidence>
<evidence type="ECO:0000313" key="6">
    <source>
        <dbReference type="Proteomes" id="UP000252707"/>
    </source>
</evidence>
<name>A0A369CAZ3_9GAMM</name>
<dbReference type="PRINTS" id="PR00598">
    <property type="entry name" value="HTHMARR"/>
</dbReference>
<dbReference type="OrthoDB" id="8906692at2"/>